<evidence type="ECO:0000313" key="4">
    <source>
        <dbReference type="EMBL" id="MFL4471999.1"/>
    </source>
</evidence>
<accession>A0ABW8V267</accession>
<dbReference type="CDD" id="cd04301">
    <property type="entry name" value="NAT_SF"/>
    <property type="match status" value="1"/>
</dbReference>
<dbReference type="SUPFAM" id="SSF55729">
    <property type="entry name" value="Acyl-CoA N-acyltransferases (Nat)"/>
    <property type="match status" value="1"/>
</dbReference>
<gene>
    <name evidence="4" type="ORF">ACERZ8_19735</name>
</gene>
<reference evidence="4 5" key="1">
    <citation type="submission" date="2024-08" db="EMBL/GenBank/DDBJ databases">
        <title>Tateyamaria sp. nov., isolated from marine algae.</title>
        <authorList>
            <person name="Choi B.J."/>
            <person name="Kim J.M."/>
            <person name="Lee J.K."/>
            <person name="Choi D.G."/>
            <person name="Bayburt H."/>
            <person name="Baek J.H."/>
            <person name="Han D.M."/>
            <person name="Jeon C.O."/>
        </authorList>
    </citation>
    <scope>NUCLEOTIDE SEQUENCE [LARGE SCALE GENOMIC DNA]</scope>
    <source>
        <strain evidence="4 5">KMU-156</strain>
    </source>
</reference>
<keyword evidence="2" id="KW-0012">Acyltransferase</keyword>
<protein>
    <submittedName>
        <fullName evidence="4">N-acetyltransferase family protein</fullName>
    </submittedName>
</protein>
<dbReference type="EMBL" id="JBHDIY010000002">
    <property type="protein sequence ID" value="MFL4471999.1"/>
    <property type="molecule type" value="Genomic_DNA"/>
</dbReference>
<dbReference type="PROSITE" id="PS51186">
    <property type="entry name" value="GNAT"/>
    <property type="match status" value="1"/>
</dbReference>
<dbReference type="RefSeq" id="WP_407593871.1">
    <property type="nucleotide sequence ID" value="NZ_JBHDIY010000002.1"/>
</dbReference>
<evidence type="ECO:0000313" key="5">
    <source>
        <dbReference type="Proteomes" id="UP001627408"/>
    </source>
</evidence>
<feature type="domain" description="N-acetyltransferase" evidence="3">
    <location>
        <begin position="1"/>
        <end position="153"/>
    </location>
</feature>
<comment type="caution">
    <text evidence="4">The sequence shown here is derived from an EMBL/GenBank/DDBJ whole genome shotgun (WGS) entry which is preliminary data.</text>
</comment>
<evidence type="ECO:0000256" key="2">
    <source>
        <dbReference type="ARBA" id="ARBA00023315"/>
    </source>
</evidence>
<dbReference type="InterPro" id="IPR000182">
    <property type="entry name" value="GNAT_dom"/>
</dbReference>
<evidence type="ECO:0000256" key="1">
    <source>
        <dbReference type="ARBA" id="ARBA00022679"/>
    </source>
</evidence>
<evidence type="ECO:0000259" key="3">
    <source>
        <dbReference type="PROSITE" id="PS51186"/>
    </source>
</evidence>
<organism evidence="4 5">
    <name type="scientific">Tateyamaria armeniaca</name>
    <dbReference type="NCBI Taxonomy" id="2518930"/>
    <lineage>
        <taxon>Bacteria</taxon>
        <taxon>Pseudomonadati</taxon>
        <taxon>Pseudomonadota</taxon>
        <taxon>Alphaproteobacteria</taxon>
        <taxon>Rhodobacterales</taxon>
        <taxon>Roseobacteraceae</taxon>
        <taxon>Tateyamaria</taxon>
    </lineage>
</organism>
<dbReference type="Gene3D" id="3.40.630.30">
    <property type="match status" value="1"/>
</dbReference>
<dbReference type="InterPro" id="IPR016181">
    <property type="entry name" value="Acyl_CoA_acyltransferase"/>
</dbReference>
<dbReference type="Pfam" id="PF00583">
    <property type="entry name" value="Acetyltransf_1"/>
    <property type="match status" value="1"/>
</dbReference>
<name>A0ABW8V267_9RHOB</name>
<dbReference type="PANTHER" id="PTHR43072">
    <property type="entry name" value="N-ACETYLTRANSFERASE"/>
    <property type="match status" value="1"/>
</dbReference>
<dbReference type="Proteomes" id="UP001627408">
    <property type="component" value="Unassembled WGS sequence"/>
</dbReference>
<sequence>MIRPATSQDAGWIAALWNAMISETLHTFTTDLKSVADVSEMIRTRPILVLPEDAGFATYGPFRSGPGYAATVEHTILIDPAAQGHGQGRVLMQTLMDHARDAGHHVMVAGISGANPGAVAFHAAMGFDRVAQMPEVGRKHGQWLDLILMQKLL</sequence>
<keyword evidence="5" id="KW-1185">Reference proteome</keyword>
<dbReference type="PANTHER" id="PTHR43072:SF23">
    <property type="entry name" value="UPF0039 PROTEIN C11D3.02C"/>
    <property type="match status" value="1"/>
</dbReference>
<keyword evidence="1" id="KW-0808">Transferase</keyword>
<proteinExistence type="predicted"/>